<sequence length="905" mass="96205">MTVTIPHVRSGDVGEVLPAVRERIRGRRGAVVLIGGAPGIGKSTTMDRLVRDLATEMAFVSRVSADETSRRQPFGVISSLVGLKAEYPPRPGAADRILETIENLCAAGPVALCADDVHQADADSLRVLGQLVGSARDLPLVLLLTRRHFPVREGLDALAADPEVITVEVTGLDAAGVAAAVRERCDAEPSPELLHALRAAGGNPFHLQSLLSDLMRHDRIEARGGRADLIVSGPTTAALPSVQESVRAQLVELSAETRSLLEILAVWGRPAPLAVLGTLSDLGAQELRALVRPAIDLEILQVTPDEELTFTHDLYRDVLYADLLPGLRRMLHAACAAELRSSGGIATEIVQHVGDSLADGVLIAEALRTARTDLQHAPLQAADLLAQVHTRSGSPEADEVAIARAGALAAAGRMAEVITVVRAALAVTRDAGAHTLLTRLLLHSMVDAARTDETLVIIDEELAHLVGEQDRHPLVHLRRWSLVLAGRGELSGGRTSGDGTSGAALVPSSMELFLQARCRSALETVRRAQKARETAGTHGWSDGATAPTWPAWYALYAEGPEAAGQLSVQARRNAQRTGRGWLFPQHLLVAGTIDHFAGRWDDALTVLQAQWDIATESGSGWRSRGLGLQLQIQVFRGALDEVAAGVRHWYSTGHPDQFGLPWVPLAEVLLAEARGDLAEVRRLTPRVWSGPLDSGRLLWALLAGPDLARLALRSGDDGLLQRIRREIGSVPLDEVPVLAAVPGLVTAISEADPEAARIAAGALGASGSAIGEMQGWEEAAVAAAAAGDRDAARTYADRCRHHSSALGAVTVDRRLASRLRDHGVRLGATGARGRPATGLASLTPTESLVAQRVSQGLTSPQIADQLYVSPRTVQTHVSNILRKLDLRSRVELAALFARRADAGLD</sequence>
<dbReference type="GO" id="GO:0006355">
    <property type="term" value="P:regulation of DNA-templated transcription"/>
    <property type="evidence" value="ECO:0007669"/>
    <property type="project" value="InterPro"/>
</dbReference>
<evidence type="ECO:0000259" key="3">
    <source>
        <dbReference type="PROSITE" id="PS50043"/>
    </source>
</evidence>
<dbReference type="SUPFAM" id="SSF46894">
    <property type="entry name" value="C-terminal effector domain of the bipartite response regulators"/>
    <property type="match status" value="1"/>
</dbReference>
<dbReference type="InterPro" id="IPR000792">
    <property type="entry name" value="Tscrpt_reg_LuxR_C"/>
</dbReference>
<evidence type="ECO:0000313" key="4">
    <source>
        <dbReference type="EMBL" id="MTD12374.1"/>
    </source>
</evidence>
<dbReference type="InterPro" id="IPR041664">
    <property type="entry name" value="AAA_16"/>
</dbReference>
<dbReference type="SUPFAM" id="SSF52540">
    <property type="entry name" value="P-loop containing nucleoside triphosphate hydrolases"/>
    <property type="match status" value="1"/>
</dbReference>
<dbReference type="SMART" id="SM00382">
    <property type="entry name" value="AAA"/>
    <property type="match status" value="1"/>
</dbReference>
<name>A0A7K1FHM7_9ACTN</name>
<dbReference type="InterPro" id="IPR027417">
    <property type="entry name" value="P-loop_NTPase"/>
</dbReference>
<dbReference type="EMBL" id="WLYK01000001">
    <property type="protein sequence ID" value="MTD12374.1"/>
    <property type="molecule type" value="Genomic_DNA"/>
</dbReference>
<reference evidence="4 5" key="1">
    <citation type="submission" date="2019-11" db="EMBL/GenBank/DDBJ databases">
        <authorList>
            <person name="Jiang L.-Q."/>
        </authorList>
    </citation>
    <scope>NUCLEOTIDE SEQUENCE [LARGE SCALE GENOMIC DNA]</scope>
    <source>
        <strain evidence="4 5">YIM 132087</strain>
    </source>
</reference>
<dbReference type="InterPro" id="IPR016032">
    <property type="entry name" value="Sig_transdc_resp-reg_C-effctor"/>
</dbReference>
<dbReference type="GO" id="GO:0005524">
    <property type="term" value="F:ATP binding"/>
    <property type="evidence" value="ECO:0007669"/>
    <property type="project" value="UniProtKB-KW"/>
</dbReference>
<dbReference type="AlphaFoldDB" id="A0A7K1FHM7"/>
<dbReference type="Pfam" id="PF13191">
    <property type="entry name" value="AAA_16"/>
    <property type="match status" value="1"/>
</dbReference>
<accession>A0A7K1FHM7</accession>
<evidence type="ECO:0000256" key="1">
    <source>
        <dbReference type="ARBA" id="ARBA00022741"/>
    </source>
</evidence>
<keyword evidence="2" id="KW-0067">ATP-binding</keyword>
<dbReference type="PANTHER" id="PTHR16305:SF28">
    <property type="entry name" value="GUANYLATE CYCLASE DOMAIN-CONTAINING PROTEIN"/>
    <property type="match status" value="1"/>
</dbReference>
<dbReference type="SMART" id="SM00421">
    <property type="entry name" value="HTH_LUXR"/>
    <property type="match status" value="1"/>
</dbReference>
<dbReference type="GO" id="GO:0003677">
    <property type="term" value="F:DNA binding"/>
    <property type="evidence" value="ECO:0007669"/>
    <property type="project" value="InterPro"/>
</dbReference>
<dbReference type="GO" id="GO:0005737">
    <property type="term" value="C:cytoplasm"/>
    <property type="evidence" value="ECO:0007669"/>
    <property type="project" value="TreeGrafter"/>
</dbReference>
<dbReference type="PROSITE" id="PS50043">
    <property type="entry name" value="HTH_LUXR_2"/>
    <property type="match status" value="1"/>
</dbReference>
<keyword evidence="1" id="KW-0547">Nucleotide-binding</keyword>
<dbReference type="InterPro" id="IPR036388">
    <property type="entry name" value="WH-like_DNA-bd_sf"/>
</dbReference>
<dbReference type="PANTHER" id="PTHR16305">
    <property type="entry name" value="TESTICULAR SOLUBLE ADENYLYL CYCLASE"/>
    <property type="match status" value="1"/>
</dbReference>
<dbReference type="CDD" id="cd06170">
    <property type="entry name" value="LuxR_C_like"/>
    <property type="match status" value="1"/>
</dbReference>
<dbReference type="Proteomes" id="UP000460221">
    <property type="component" value="Unassembled WGS sequence"/>
</dbReference>
<dbReference type="PRINTS" id="PR00038">
    <property type="entry name" value="HTHLUXR"/>
</dbReference>
<dbReference type="Pfam" id="PF00196">
    <property type="entry name" value="GerE"/>
    <property type="match status" value="1"/>
</dbReference>
<feature type="domain" description="HTH luxR-type" evidence="3">
    <location>
        <begin position="835"/>
        <end position="900"/>
    </location>
</feature>
<dbReference type="InterPro" id="IPR003593">
    <property type="entry name" value="AAA+_ATPase"/>
</dbReference>
<organism evidence="4 5">
    <name type="scientific">Nakamurella alba</name>
    <dbReference type="NCBI Taxonomy" id="2665158"/>
    <lineage>
        <taxon>Bacteria</taxon>
        <taxon>Bacillati</taxon>
        <taxon>Actinomycetota</taxon>
        <taxon>Actinomycetes</taxon>
        <taxon>Nakamurellales</taxon>
        <taxon>Nakamurellaceae</taxon>
        <taxon>Nakamurella</taxon>
    </lineage>
</organism>
<evidence type="ECO:0000256" key="2">
    <source>
        <dbReference type="ARBA" id="ARBA00022840"/>
    </source>
</evidence>
<evidence type="ECO:0000313" key="5">
    <source>
        <dbReference type="Proteomes" id="UP000460221"/>
    </source>
</evidence>
<protein>
    <submittedName>
        <fullName evidence="4">AAA family ATPase</fullName>
    </submittedName>
</protein>
<comment type="caution">
    <text evidence="4">The sequence shown here is derived from an EMBL/GenBank/DDBJ whole genome shotgun (WGS) entry which is preliminary data.</text>
</comment>
<dbReference type="Gene3D" id="1.10.10.10">
    <property type="entry name" value="Winged helix-like DNA-binding domain superfamily/Winged helix DNA-binding domain"/>
    <property type="match status" value="1"/>
</dbReference>
<dbReference type="Gene3D" id="3.40.50.300">
    <property type="entry name" value="P-loop containing nucleotide triphosphate hydrolases"/>
    <property type="match status" value="1"/>
</dbReference>
<gene>
    <name evidence="4" type="ORF">GIS00_00260</name>
</gene>
<keyword evidence="5" id="KW-1185">Reference proteome</keyword>
<dbReference type="GO" id="GO:0004016">
    <property type="term" value="F:adenylate cyclase activity"/>
    <property type="evidence" value="ECO:0007669"/>
    <property type="project" value="TreeGrafter"/>
</dbReference>
<dbReference type="PROSITE" id="PS00622">
    <property type="entry name" value="HTH_LUXR_1"/>
    <property type="match status" value="1"/>
</dbReference>
<proteinExistence type="predicted"/>